<keyword evidence="1" id="KW-0812">Transmembrane</keyword>
<accession>B9CYA5</accession>
<dbReference type="Proteomes" id="UP000003082">
    <property type="component" value="Unassembled WGS sequence"/>
</dbReference>
<evidence type="ECO:0000313" key="2">
    <source>
        <dbReference type="EMBL" id="EEF15429.1"/>
    </source>
</evidence>
<dbReference type="AlphaFoldDB" id="B9CYA5"/>
<sequence>MSLRVATQKPKMQRKIKAAPTYAWNTFLGSLFGFIILKE</sequence>
<name>B9CYA5_CAMRE</name>
<reference evidence="2 3" key="1">
    <citation type="submission" date="2008-08" db="EMBL/GenBank/DDBJ databases">
        <authorList>
            <person name="Madupu R."/>
            <person name="Durkin A.S."/>
            <person name="Torralba M."/>
            <person name="Methe B."/>
            <person name="Sutton G.G."/>
            <person name="Strausberg R.L."/>
            <person name="Nelson K.E."/>
        </authorList>
    </citation>
    <scope>NUCLEOTIDE SEQUENCE [LARGE SCALE GENOMIC DNA]</scope>
    <source>
        <strain evidence="2 3">RM3267</strain>
    </source>
</reference>
<keyword evidence="1" id="KW-1133">Transmembrane helix</keyword>
<evidence type="ECO:0000256" key="1">
    <source>
        <dbReference type="SAM" id="Phobius"/>
    </source>
</evidence>
<dbReference type="EMBL" id="ACFU01000001">
    <property type="protein sequence ID" value="EEF15429.1"/>
    <property type="molecule type" value="Genomic_DNA"/>
</dbReference>
<gene>
    <name evidence="2" type="ORF">CAMRE0001_0315</name>
</gene>
<keyword evidence="3" id="KW-1185">Reference proteome</keyword>
<protein>
    <submittedName>
        <fullName evidence="2">Uncharacterized protein</fullName>
    </submittedName>
</protein>
<proteinExistence type="predicted"/>
<keyword evidence="1" id="KW-0472">Membrane</keyword>
<evidence type="ECO:0000313" key="3">
    <source>
        <dbReference type="Proteomes" id="UP000003082"/>
    </source>
</evidence>
<organism evidence="2 3">
    <name type="scientific">Campylobacter rectus RM3267</name>
    <dbReference type="NCBI Taxonomy" id="553218"/>
    <lineage>
        <taxon>Bacteria</taxon>
        <taxon>Pseudomonadati</taxon>
        <taxon>Campylobacterota</taxon>
        <taxon>Epsilonproteobacteria</taxon>
        <taxon>Campylobacterales</taxon>
        <taxon>Campylobacteraceae</taxon>
        <taxon>Campylobacter</taxon>
    </lineage>
</organism>
<feature type="transmembrane region" description="Helical" evidence="1">
    <location>
        <begin position="21"/>
        <end position="37"/>
    </location>
</feature>
<comment type="caution">
    <text evidence="2">The sequence shown here is derived from an EMBL/GenBank/DDBJ whole genome shotgun (WGS) entry which is preliminary data.</text>
</comment>